<evidence type="ECO:0000313" key="2">
    <source>
        <dbReference type="Proteomes" id="UP000199666"/>
    </source>
</evidence>
<dbReference type="STRING" id="414048.SAMN04489864_101139"/>
<keyword evidence="2" id="KW-1185">Reference proteome</keyword>
<dbReference type="Proteomes" id="UP000199666">
    <property type="component" value="Unassembled WGS sequence"/>
</dbReference>
<dbReference type="RefSeq" id="WP_090991633.1">
    <property type="nucleotide sequence ID" value="NZ_FOPP01000001.1"/>
</dbReference>
<name>A0A1I2SZK2_9SPHI</name>
<gene>
    <name evidence="1" type="ORF">SAMN04489864_101139</name>
</gene>
<dbReference type="Pfam" id="PF18976">
    <property type="entry name" value="DUF5712"/>
    <property type="match status" value="1"/>
</dbReference>
<dbReference type="EMBL" id="FOPP01000001">
    <property type="protein sequence ID" value="SFG58225.1"/>
    <property type="molecule type" value="Genomic_DNA"/>
</dbReference>
<dbReference type="OrthoDB" id="1404627at2"/>
<protein>
    <recommendedName>
        <fullName evidence="3">Molybdopterin-guanine dinucleotide biosynthesis protein MobB</fullName>
    </recommendedName>
</protein>
<reference evidence="1 2" key="1">
    <citation type="submission" date="2016-10" db="EMBL/GenBank/DDBJ databases">
        <authorList>
            <person name="de Groot N.N."/>
        </authorList>
    </citation>
    <scope>NUCLEOTIDE SEQUENCE [LARGE SCALE GENOMIC DNA]</scope>
    <source>
        <strain evidence="1 2">DSM 18684</strain>
    </source>
</reference>
<evidence type="ECO:0000313" key="1">
    <source>
        <dbReference type="EMBL" id="SFG58225.1"/>
    </source>
</evidence>
<organism evidence="1 2">
    <name type="scientific">Pedobacter insulae</name>
    <dbReference type="NCBI Taxonomy" id="414048"/>
    <lineage>
        <taxon>Bacteria</taxon>
        <taxon>Pseudomonadati</taxon>
        <taxon>Bacteroidota</taxon>
        <taxon>Sphingobacteriia</taxon>
        <taxon>Sphingobacteriales</taxon>
        <taxon>Sphingobacteriaceae</taxon>
        <taxon>Pedobacter</taxon>
    </lineage>
</organism>
<accession>A0A1I2SZK2</accession>
<dbReference type="InterPro" id="IPR043766">
    <property type="entry name" value="BfmA-like"/>
</dbReference>
<proteinExistence type="predicted"/>
<evidence type="ECO:0008006" key="3">
    <source>
        <dbReference type="Google" id="ProtNLM"/>
    </source>
</evidence>
<dbReference type="AlphaFoldDB" id="A0A1I2SZK2"/>
<sequence>MFINITSSESGNNKGSSGQLVHYLDKENRLFDQEKKLWFNGESANIQSYKVKHTLDSNVAKLSRNDAKFFLVNISPSQKEIAHLKREFGEDIAAAMKGFAVRVMDEYARNFNRTGIESSKDLLWFGKLENHRYYSFKDRELINGTKKRGEVKDGEQLHIQIIVSRKNITNKIKLSPMNNSKGKNQVHSKKLGQFNRLAFKQSGELLFDKIFGFDRGLKEMLAYANIQKNGTRLQKEQIRILERVAPQQDRARHIRNELAREVGKDCFTSINNMLKDVGKTIDGFLKIMMEPAQSNEPNIHPVDRAERIRRKHQAEQGRGLGR</sequence>